<protein>
    <submittedName>
        <fullName evidence="1">Uncharacterized protein</fullName>
    </submittedName>
</protein>
<evidence type="ECO:0000313" key="2">
    <source>
        <dbReference type="Proteomes" id="UP000219068"/>
    </source>
</evidence>
<dbReference type="Proteomes" id="UP000219068">
    <property type="component" value="Unassembled WGS sequence"/>
</dbReference>
<dbReference type="AlphaFoldDB" id="A0A285TZQ6"/>
<evidence type="ECO:0000313" key="1">
    <source>
        <dbReference type="EMBL" id="SOC31300.1"/>
    </source>
</evidence>
<name>A0A285TZQ6_9PROT</name>
<dbReference type="EMBL" id="OBMM01000015">
    <property type="protein sequence ID" value="SOC31300.1"/>
    <property type="molecule type" value="Genomic_DNA"/>
</dbReference>
<gene>
    <name evidence="1" type="ORF">SAMN05428964_1156</name>
</gene>
<reference evidence="1 2" key="1">
    <citation type="submission" date="2017-08" db="EMBL/GenBank/DDBJ databases">
        <authorList>
            <person name="de Groot N.N."/>
        </authorList>
    </citation>
    <scope>NUCLEOTIDE SEQUENCE [LARGE SCALE GENOMIC DNA]</scope>
    <source>
        <strain evidence="1 2">USBA 78</strain>
    </source>
</reference>
<sequence length="63" mass="6967">MRAVLPYLFCLTPIAFAGIFVFDRNLSLLLVPVGYFVGASGRICFVFDCGHHHSVLAIDCHIL</sequence>
<proteinExistence type="predicted"/>
<organism evidence="1 2">
    <name type="scientific">Thalassospira xiamenensis</name>
    <dbReference type="NCBI Taxonomy" id="220697"/>
    <lineage>
        <taxon>Bacteria</taxon>
        <taxon>Pseudomonadati</taxon>
        <taxon>Pseudomonadota</taxon>
        <taxon>Alphaproteobacteria</taxon>
        <taxon>Rhodospirillales</taxon>
        <taxon>Thalassospiraceae</taxon>
        <taxon>Thalassospira</taxon>
    </lineage>
</organism>
<accession>A0A285TZQ6</accession>